<dbReference type="PANTHER" id="PTHR35046">
    <property type="entry name" value="ZINC KNUCKLE (CCHC-TYPE) FAMILY PROTEIN"/>
    <property type="match status" value="1"/>
</dbReference>
<accession>A0A371F9J9</accession>
<dbReference type="InterPro" id="IPR043128">
    <property type="entry name" value="Rev_trsase/Diguanyl_cyclase"/>
</dbReference>
<evidence type="ECO:0000313" key="2">
    <source>
        <dbReference type="EMBL" id="RDX74833.1"/>
    </source>
</evidence>
<dbReference type="AlphaFoldDB" id="A0A371F9J9"/>
<sequence length="333" mass="38337">MTILLYLLLYIKSLRLNLNVEGMEGSCTLPQAPTRRVRKGEKQKSKERECILQRPLRRGKGHIASQCPNKRTMILRDDSDIDSESSQEKVLTLGSERYSSEEVSYEGDLLMASWKCCSLIIDGSSSVNVASLRLVENFICLLFPILNPISFNGSVNVELTSGKYKDKILCDVVPIKAKMFDRKVIHDGVTNKFSFIYKGSKIDKEKKGIEREKKSKSEKIKDKKDKSENILHDVMHSLPMHRHINNKAILVSYVPGSQGVKTTRKKVKVIQGWPTPKSMINFKSFHGITRFYRYFVKKFSILVVPLNKIMKNNKKWVEFFKERHQVVQFGVNF</sequence>
<name>A0A371F9J9_MUCPR</name>
<keyword evidence="3" id="KW-1185">Reference proteome</keyword>
<protein>
    <submittedName>
        <fullName evidence="2">Mitochondrial protein</fullName>
    </submittedName>
</protein>
<dbReference type="Gene3D" id="3.30.70.270">
    <property type="match status" value="1"/>
</dbReference>
<keyword evidence="1" id="KW-0732">Signal</keyword>
<dbReference type="SUPFAM" id="SSF56672">
    <property type="entry name" value="DNA/RNA polymerases"/>
    <property type="match status" value="1"/>
</dbReference>
<feature type="non-terminal residue" evidence="2">
    <location>
        <position position="1"/>
    </location>
</feature>
<dbReference type="Proteomes" id="UP000257109">
    <property type="component" value="Unassembled WGS sequence"/>
</dbReference>
<reference evidence="2" key="1">
    <citation type="submission" date="2018-05" db="EMBL/GenBank/DDBJ databases">
        <title>Draft genome of Mucuna pruriens seed.</title>
        <authorList>
            <person name="Nnadi N.E."/>
            <person name="Vos R."/>
            <person name="Hasami M.H."/>
            <person name="Devisetty U.K."/>
            <person name="Aguiy J.C."/>
        </authorList>
    </citation>
    <scope>NUCLEOTIDE SEQUENCE [LARGE SCALE GENOMIC DNA]</scope>
    <source>
        <strain evidence="2">JCA_2017</strain>
    </source>
</reference>
<evidence type="ECO:0000313" key="3">
    <source>
        <dbReference type="Proteomes" id="UP000257109"/>
    </source>
</evidence>
<feature type="signal peptide" evidence="1">
    <location>
        <begin position="1"/>
        <end position="16"/>
    </location>
</feature>
<dbReference type="PANTHER" id="PTHR35046:SF9">
    <property type="entry name" value="RNA-DIRECTED DNA POLYMERASE"/>
    <property type="match status" value="1"/>
</dbReference>
<comment type="caution">
    <text evidence="2">The sequence shown here is derived from an EMBL/GenBank/DDBJ whole genome shotgun (WGS) entry which is preliminary data.</text>
</comment>
<gene>
    <name evidence="2" type="ORF">CR513_45366</name>
</gene>
<evidence type="ECO:0000256" key="1">
    <source>
        <dbReference type="SAM" id="SignalP"/>
    </source>
</evidence>
<feature type="chain" id="PRO_5016968127" evidence="1">
    <location>
        <begin position="17"/>
        <end position="333"/>
    </location>
</feature>
<dbReference type="EMBL" id="QJKJ01010041">
    <property type="protein sequence ID" value="RDX74833.1"/>
    <property type="molecule type" value="Genomic_DNA"/>
</dbReference>
<proteinExistence type="predicted"/>
<dbReference type="InterPro" id="IPR043502">
    <property type="entry name" value="DNA/RNA_pol_sf"/>
</dbReference>
<dbReference type="OrthoDB" id="1747743at2759"/>
<organism evidence="2 3">
    <name type="scientific">Mucuna pruriens</name>
    <name type="common">Velvet bean</name>
    <name type="synonym">Dolichos pruriens</name>
    <dbReference type="NCBI Taxonomy" id="157652"/>
    <lineage>
        <taxon>Eukaryota</taxon>
        <taxon>Viridiplantae</taxon>
        <taxon>Streptophyta</taxon>
        <taxon>Embryophyta</taxon>
        <taxon>Tracheophyta</taxon>
        <taxon>Spermatophyta</taxon>
        <taxon>Magnoliopsida</taxon>
        <taxon>eudicotyledons</taxon>
        <taxon>Gunneridae</taxon>
        <taxon>Pentapetalae</taxon>
        <taxon>rosids</taxon>
        <taxon>fabids</taxon>
        <taxon>Fabales</taxon>
        <taxon>Fabaceae</taxon>
        <taxon>Papilionoideae</taxon>
        <taxon>50 kb inversion clade</taxon>
        <taxon>NPAAA clade</taxon>
        <taxon>indigoferoid/millettioid clade</taxon>
        <taxon>Phaseoleae</taxon>
        <taxon>Mucuna</taxon>
    </lineage>
</organism>